<keyword evidence="4" id="KW-1185">Reference proteome</keyword>
<reference evidence="3 4" key="1">
    <citation type="submission" date="2023-11" db="EMBL/GenBank/DDBJ databases">
        <authorList>
            <person name="Hedman E."/>
            <person name="Englund M."/>
            <person name="Stromberg M."/>
            <person name="Nyberg Akerstrom W."/>
            <person name="Nylinder S."/>
            <person name="Jareborg N."/>
            <person name="Kallberg Y."/>
            <person name="Kronander E."/>
        </authorList>
    </citation>
    <scope>NUCLEOTIDE SEQUENCE [LARGE SCALE GENOMIC DNA]</scope>
</reference>
<dbReference type="GO" id="GO:0008270">
    <property type="term" value="F:zinc ion binding"/>
    <property type="evidence" value="ECO:0007669"/>
    <property type="project" value="UniProtKB-KW"/>
</dbReference>
<dbReference type="GO" id="GO:0003676">
    <property type="term" value="F:nucleic acid binding"/>
    <property type="evidence" value="ECO:0007669"/>
    <property type="project" value="InterPro"/>
</dbReference>
<name>A0AAV1LRF2_9NEOP</name>
<dbReference type="Gene3D" id="4.10.60.10">
    <property type="entry name" value="Zinc finger, CCHC-type"/>
    <property type="match status" value="1"/>
</dbReference>
<keyword evidence="1" id="KW-0479">Metal-binding</keyword>
<dbReference type="SUPFAM" id="SSF57756">
    <property type="entry name" value="Retrovirus zinc finger-like domains"/>
    <property type="match status" value="1"/>
</dbReference>
<dbReference type="EMBL" id="CAVLGL010000095">
    <property type="protein sequence ID" value="CAK1597801.1"/>
    <property type="molecule type" value="Genomic_DNA"/>
</dbReference>
<dbReference type="SMART" id="SM00343">
    <property type="entry name" value="ZnF_C2HC"/>
    <property type="match status" value="2"/>
</dbReference>
<evidence type="ECO:0000313" key="3">
    <source>
        <dbReference type="EMBL" id="CAK1597801.1"/>
    </source>
</evidence>
<keyword evidence="1" id="KW-0862">Zinc</keyword>
<protein>
    <recommendedName>
        <fullName evidence="2">CCHC-type domain-containing protein</fullName>
    </recommendedName>
</protein>
<sequence length="135" mass="15695">MNVQEANLQEPEEVLKYFRNISSKVVDTVKRYTPINRDNTDHSHIKKTMDLNARRQILITCFNCGEQGHTVTRCSKELIKCKKCRRYGHTEKDCNGFADPTKKEQRLIPNNTNTTKSVLKITNNDSRGNKYYKQG</sequence>
<comment type="caution">
    <text evidence="3">The sequence shown here is derived from an EMBL/GenBank/DDBJ whole genome shotgun (WGS) entry which is preliminary data.</text>
</comment>
<evidence type="ECO:0000259" key="2">
    <source>
        <dbReference type="PROSITE" id="PS50158"/>
    </source>
</evidence>
<proteinExistence type="predicted"/>
<dbReference type="PROSITE" id="PS50158">
    <property type="entry name" value="ZF_CCHC"/>
    <property type="match status" value="2"/>
</dbReference>
<gene>
    <name evidence="3" type="ORF">PARMNEM_LOCUS16921</name>
</gene>
<feature type="domain" description="CCHC-type" evidence="2">
    <location>
        <begin position="61"/>
        <end position="76"/>
    </location>
</feature>
<organism evidence="3 4">
    <name type="scientific">Parnassius mnemosyne</name>
    <name type="common">clouded apollo</name>
    <dbReference type="NCBI Taxonomy" id="213953"/>
    <lineage>
        <taxon>Eukaryota</taxon>
        <taxon>Metazoa</taxon>
        <taxon>Ecdysozoa</taxon>
        <taxon>Arthropoda</taxon>
        <taxon>Hexapoda</taxon>
        <taxon>Insecta</taxon>
        <taxon>Pterygota</taxon>
        <taxon>Neoptera</taxon>
        <taxon>Endopterygota</taxon>
        <taxon>Lepidoptera</taxon>
        <taxon>Glossata</taxon>
        <taxon>Ditrysia</taxon>
        <taxon>Papilionoidea</taxon>
        <taxon>Papilionidae</taxon>
        <taxon>Parnassiinae</taxon>
        <taxon>Parnassini</taxon>
        <taxon>Parnassius</taxon>
        <taxon>Driopa</taxon>
    </lineage>
</organism>
<dbReference type="AlphaFoldDB" id="A0AAV1LRF2"/>
<evidence type="ECO:0000313" key="4">
    <source>
        <dbReference type="Proteomes" id="UP001314205"/>
    </source>
</evidence>
<dbReference type="InterPro" id="IPR001878">
    <property type="entry name" value="Znf_CCHC"/>
</dbReference>
<dbReference type="Proteomes" id="UP001314205">
    <property type="component" value="Unassembled WGS sequence"/>
</dbReference>
<dbReference type="InterPro" id="IPR036875">
    <property type="entry name" value="Znf_CCHC_sf"/>
</dbReference>
<feature type="domain" description="CCHC-type" evidence="2">
    <location>
        <begin position="80"/>
        <end position="94"/>
    </location>
</feature>
<keyword evidence="1" id="KW-0863">Zinc-finger</keyword>
<dbReference type="Pfam" id="PF00098">
    <property type="entry name" value="zf-CCHC"/>
    <property type="match status" value="1"/>
</dbReference>
<evidence type="ECO:0000256" key="1">
    <source>
        <dbReference type="PROSITE-ProRule" id="PRU00047"/>
    </source>
</evidence>
<accession>A0AAV1LRF2</accession>